<proteinExistence type="inferred from homology"/>
<dbReference type="PRINTS" id="PR00365">
    <property type="entry name" value="ENDOTHELIN"/>
</dbReference>
<reference evidence="9" key="5">
    <citation type="submission" date="2025-09" db="UniProtKB">
        <authorList>
            <consortium name="Ensembl"/>
        </authorList>
    </citation>
    <scope>IDENTIFICATION</scope>
</reference>
<evidence type="ECO:0000313" key="10">
    <source>
        <dbReference type="Proteomes" id="UP000314986"/>
    </source>
</evidence>
<dbReference type="OMA" id="FLDKECI"/>
<dbReference type="AlphaFoldDB" id="A0A4W3HMS2"/>
<comment type="function">
    <text evidence="7">Endothelins are endothelium-derived vasoconstrictor peptides. Probable ligand for G-protein coupled receptors EDNRA and EDNRB which activates PTK2B, BCAR1, BCAR3 and, GTPases RAP1 and RHOA cascade in glomerular mesangial cells. Also binds the DEAR/FBXW7-AS1 receptor. Promotes mesenteric arterial wall remodeling via activation of ROCK signaling and subsequent colocalization of NFATC3 with F-actin filaments. NFATC3 then translocates to the nucleus where it subsequently promotes the transcription of the smooth muscle hypertrophy and differentiation marker ACTA2.</text>
</comment>
<dbReference type="PANTHER" id="PTHR13874">
    <property type="entry name" value="ENDOTHELIN"/>
    <property type="match status" value="1"/>
</dbReference>
<dbReference type="InterPro" id="IPR019764">
    <property type="entry name" value="Endothelin_toxin_CS"/>
</dbReference>
<dbReference type="GO" id="GO:0003100">
    <property type="term" value="P:regulation of systemic arterial blood pressure by endothelin"/>
    <property type="evidence" value="ECO:0007669"/>
    <property type="project" value="TreeGrafter"/>
</dbReference>
<dbReference type="InParanoid" id="A0A4W3HMS2"/>
<evidence type="ECO:0000256" key="2">
    <source>
        <dbReference type="ARBA" id="ARBA00010959"/>
    </source>
</evidence>
<dbReference type="GO" id="GO:0019229">
    <property type="term" value="P:regulation of vasoconstriction"/>
    <property type="evidence" value="ECO:0007669"/>
    <property type="project" value="InterPro"/>
</dbReference>
<protein>
    <recommendedName>
        <fullName evidence="6">Endothelin-1</fullName>
    </recommendedName>
</protein>
<dbReference type="GO" id="GO:0031707">
    <property type="term" value="F:endothelin A receptor binding"/>
    <property type="evidence" value="ECO:0007669"/>
    <property type="project" value="TreeGrafter"/>
</dbReference>
<keyword evidence="4" id="KW-0838">Vasoactive</keyword>
<evidence type="ECO:0000256" key="5">
    <source>
        <dbReference type="ARBA" id="ARBA00023322"/>
    </source>
</evidence>
<comment type="subcellular location">
    <subcellularLocation>
        <location evidence="1">Secreted</location>
    </subcellularLocation>
</comment>
<dbReference type="Proteomes" id="UP000314986">
    <property type="component" value="Unassembled WGS sequence"/>
</dbReference>
<reference evidence="10" key="1">
    <citation type="journal article" date="2006" name="Science">
        <title>Ancient noncoding elements conserved in the human genome.</title>
        <authorList>
            <person name="Venkatesh B."/>
            <person name="Kirkness E.F."/>
            <person name="Loh Y.H."/>
            <person name="Halpern A.L."/>
            <person name="Lee A.P."/>
            <person name="Johnson J."/>
            <person name="Dandona N."/>
            <person name="Viswanathan L.D."/>
            <person name="Tay A."/>
            <person name="Venter J.C."/>
            <person name="Strausberg R.L."/>
            <person name="Brenner S."/>
        </authorList>
    </citation>
    <scope>NUCLEOTIDE SEQUENCE [LARGE SCALE GENOMIC DNA]</scope>
</reference>
<reference evidence="9" key="4">
    <citation type="submission" date="2025-08" db="UniProtKB">
        <authorList>
            <consortium name="Ensembl"/>
        </authorList>
    </citation>
    <scope>IDENTIFICATION</scope>
</reference>
<dbReference type="SMART" id="SM00272">
    <property type="entry name" value="END"/>
    <property type="match status" value="2"/>
</dbReference>
<evidence type="ECO:0000256" key="4">
    <source>
        <dbReference type="ARBA" id="ARBA00022858"/>
    </source>
</evidence>
<sequence length="260" mass="28901">MKPSDAESAPPLSCDCLPDSTLGYNRLIFSVCVSVYSSLSLSLSPPETEPLPPLCLTGSPVSGAAVAASAAPSGDPTVSLAPRRLSRSKRCSCSSFLDKECIYFCHLDIIWINTPERIVPYGLGSSPRVRRSVKNTLTMSSVSKSRCKCVNQQDSSCWQFCEDGHQARWFQIKDQKRSLEADPGSIHQTTQDCKGHPLKCAYIHLRNITKKLKPRKGNILPTSMKWISKIRKLMQENHINMKHLQVSKANSMTECNDCKR</sequence>
<evidence type="ECO:0000259" key="8">
    <source>
        <dbReference type="SMART" id="SM00272"/>
    </source>
</evidence>
<evidence type="ECO:0000256" key="7">
    <source>
        <dbReference type="ARBA" id="ARBA00046081"/>
    </source>
</evidence>
<name>A0A4W3HMS2_CALMI</name>
<dbReference type="PANTHER" id="PTHR13874:SF10">
    <property type="entry name" value="ENDOTHELIN-1"/>
    <property type="match status" value="1"/>
</dbReference>
<evidence type="ECO:0000256" key="6">
    <source>
        <dbReference type="ARBA" id="ARBA00040197"/>
    </source>
</evidence>
<comment type="similarity">
    <text evidence="2">Belongs to the endothelin/sarafotoxin family.</text>
</comment>
<reference evidence="10" key="2">
    <citation type="journal article" date="2007" name="PLoS Biol.">
        <title>Survey sequencing and comparative analysis of the elephant shark (Callorhinchus milii) genome.</title>
        <authorList>
            <person name="Venkatesh B."/>
            <person name="Kirkness E.F."/>
            <person name="Loh Y.H."/>
            <person name="Halpern A.L."/>
            <person name="Lee A.P."/>
            <person name="Johnson J."/>
            <person name="Dandona N."/>
            <person name="Viswanathan L.D."/>
            <person name="Tay A."/>
            <person name="Venter J.C."/>
            <person name="Strausberg R.L."/>
            <person name="Brenner S."/>
        </authorList>
    </citation>
    <scope>NUCLEOTIDE SEQUENCE [LARGE SCALE GENOMIC DNA]</scope>
</reference>
<keyword evidence="3" id="KW-0964">Secreted</keyword>
<reference evidence="10" key="3">
    <citation type="journal article" date="2014" name="Nature">
        <title>Elephant shark genome provides unique insights into gnathostome evolution.</title>
        <authorList>
            <consortium name="International Elephant Shark Genome Sequencing Consortium"/>
            <person name="Venkatesh B."/>
            <person name="Lee A.P."/>
            <person name="Ravi V."/>
            <person name="Maurya A.K."/>
            <person name="Lian M.M."/>
            <person name="Swann J.B."/>
            <person name="Ohta Y."/>
            <person name="Flajnik M.F."/>
            <person name="Sutoh Y."/>
            <person name="Kasahara M."/>
            <person name="Hoon S."/>
            <person name="Gangu V."/>
            <person name="Roy S.W."/>
            <person name="Irimia M."/>
            <person name="Korzh V."/>
            <person name="Kondrychyn I."/>
            <person name="Lim Z.W."/>
            <person name="Tay B.H."/>
            <person name="Tohari S."/>
            <person name="Kong K.W."/>
            <person name="Ho S."/>
            <person name="Lorente-Galdos B."/>
            <person name="Quilez J."/>
            <person name="Marques-Bonet T."/>
            <person name="Raney B.J."/>
            <person name="Ingham P.W."/>
            <person name="Tay A."/>
            <person name="Hillier L.W."/>
            <person name="Minx P."/>
            <person name="Boehm T."/>
            <person name="Wilson R.K."/>
            <person name="Brenner S."/>
            <person name="Warren W.C."/>
        </authorList>
    </citation>
    <scope>NUCLEOTIDE SEQUENCE [LARGE SCALE GENOMIC DNA]</scope>
</reference>
<dbReference type="InterPro" id="IPR020475">
    <property type="entry name" value="Endothelin"/>
</dbReference>
<gene>
    <name evidence="9" type="primary">edn1</name>
</gene>
<dbReference type="GO" id="GO:0014826">
    <property type="term" value="P:vein smooth muscle contraction"/>
    <property type="evidence" value="ECO:0007669"/>
    <property type="project" value="TreeGrafter"/>
</dbReference>
<accession>A0A4W3HMS2</accession>
<dbReference type="GO" id="GO:0005179">
    <property type="term" value="F:hormone activity"/>
    <property type="evidence" value="ECO:0007669"/>
    <property type="project" value="TreeGrafter"/>
</dbReference>
<dbReference type="GO" id="GO:0006874">
    <property type="term" value="P:intracellular calcium ion homeostasis"/>
    <property type="evidence" value="ECO:0007669"/>
    <property type="project" value="TreeGrafter"/>
</dbReference>
<dbReference type="GeneTree" id="ENSGT00950000183053"/>
<evidence type="ECO:0000313" key="9">
    <source>
        <dbReference type="Ensembl" id="ENSCMIP00000016570.1"/>
    </source>
</evidence>
<dbReference type="PROSITE" id="PS00270">
    <property type="entry name" value="ENDOTHELIN"/>
    <property type="match status" value="2"/>
</dbReference>
<keyword evidence="5" id="KW-0839">Vasoconstrictor</keyword>
<feature type="domain" description="Endothelin-like toxin" evidence="8">
    <location>
        <begin position="146"/>
        <end position="167"/>
    </location>
</feature>
<dbReference type="Ensembl" id="ENSCMIT00000016902.1">
    <property type="protein sequence ID" value="ENSCMIP00000016570.1"/>
    <property type="gene ID" value="ENSCMIG00000007982.1"/>
</dbReference>
<organism evidence="9 10">
    <name type="scientific">Callorhinchus milii</name>
    <name type="common">Ghost shark</name>
    <dbReference type="NCBI Taxonomy" id="7868"/>
    <lineage>
        <taxon>Eukaryota</taxon>
        <taxon>Metazoa</taxon>
        <taxon>Chordata</taxon>
        <taxon>Craniata</taxon>
        <taxon>Vertebrata</taxon>
        <taxon>Chondrichthyes</taxon>
        <taxon>Holocephali</taxon>
        <taxon>Chimaeriformes</taxon>
        <taxon>Callorhinchidae</taxon>
        <taxon>Callorhinchus</taxon>
    </lineage>
</organism>
<dbReference type="GO" id="GO:0031708">
    <property type="term" value="F:endothelin B receptor binding"/>
    <property type="evidence" value="ECO:0007669"/>
    <property type="project" value="TreeGrafter"/>
</dbReference>
<evidence type="ECO:0000256" key="1">
    <source>
        <dbReference type="ARBA" id="ARBA00004613"/>
    </source>
</evidence>
<dbReference type="InterPro" id="IPR001928">
    <property type="entry name" value="Endothln-like_toxin"/>
</dbReference>
<dbReference type="GO" id="GO:0005615">
    <property type="term" value="C:extracellular space"/>
    <property type="evidence" value="ECO:0007669"/>
    <property type="project" value="TreeGrafter"/>
</dbReference>
<keyword evidence="10" id="KW-1185">Reference proteome</keyword>
<dbReference type="STRING" id="7868.ENSCMIP00000016570"/>
<feature type="domain" description="Endothelin-like toxin" evidence="8">
    <location>
        <begin position="90"/>
        <end position="111"/>
    </location>
</feature>
<dbReference type="Pfam" id="PF00322">
    <property type="entry name" value="Endothelin"/>
    <property type="match status" value="1"/>
</dbReference>
<evidence type="ECO:0000256" key="3">
    <source>
        <dbReference type="ARBA" id="ARBA00022525"/>
    </source>
</evidence>